<organism evidence="1 2">
    <name type="scientific">Pseudomonas aeruginosa</name>
    <dbReference type="NCBI Taxonomy" id="287"/>
    <lineage>
        <taxon>Bacteria</taxon>
        <taxon>Pseudomonadati</taxon>
        <taxon>Pseudomonadota</taxon>
        <taxon>Gammaproteobacteria</taxon>
        <taxon>Pseudomonadales</taxon>
        <taxon>Pseudomonadaceae</taxon>
        <taxon>Pseudomonas</taxon>
    </lineage>
</organism>
<comment type="caution">
    <text evidence="1">The sequence shown here is derived from an EMBL/GenBank/DDBJ whole genome shotgun (WGS) entry which is preliminary data.</text>
</comment>
<proteinExistence type="predicted"/>
<dbReference type="Proteomes" id="UP000045039">
    <property type="component" value="Unassembled WGS sequence"/>
</dbReference>
<dbReference type="AlphaFoldDB" id="A0A9P1RDK3"/>
<gene>
    <name evidence="1" type="ORF">PAERUG_P19_London_7_VIM_2_05_10_06587</name>
</gene>
<reference evidence="2" key="1">
    <citation type="submission" date="2015-06" db="EMBL/GenBank/DDBJ databases">
        <authorList>
            <person name="Radhakrishnan Rajesh"/>
            <person name="Underwood Anthony"/>
            <person name="Al-Shahib Ali"/>
        </authorList>
    </citation>
    <scope>NUCLEOTIDE SEQUENCE [LARGE SCALE GENOMIC DNA]</scope>
    <source>
        <strain evidence="2">P19_London_7_VIM_2_05_10</strain>
    </source>
</reference>
<evidence type="ECO:0008006" key="3">
    <source>
        <dbReference type="Google" id="ProtNLM"/>
    </source>
</evidence>
<dbReference type="RefSeq" id="WP_124135458.1">
    <property type="nucleotide sequence ID" value="NZ_CAADLZ010000222.1"/>
</dbReference>
<protein>
    <recommendedName>
        <fullName evidence="3">DUF5623 domain-containing protein</fullName>
    </recommendedName>
</protein>
<evidence type="ECO:0000313" key="2">
    <source>
        <dbReference type="Proteomes" id="UP000045039"/>
    </source>
</evidence>
<name>A0A9P1RDK3_PSEAI</name>
<sequence length="425" mass="47587">MNQSYTPPSTLSGISRLAKKIRNERGIAYKEALEIAARIAGFENYAHAKRQLANRALPSQLVPLYLTVYWKDLDNRSSAGRCTALVHLPKEALTTLPTLKARGYWMLGGFQLESPDHLQAVTDSHSYGHAQKRLTDAVRDLQFCTATGLKPIRKVADKRRIEFLQDLPELDHQSNWISPSGSWLTLDEPYHPRSSEKGTKRGDWLAKHGLGMTAPAWTGLYAPGASIPYLISDSPELLQRITMIVEGLPPLPQIDWDTHSGSYLSDFHSPLRIASGKPYRSRPQPSYGMRAGALPYGGRPGQASEWRPATAMSLQQHRDLGFILRGFSWSNLSSRVLDKLSSTISTLDDWANYEHSDKASDQIDRLYYGSDRAKYATLDDLLKGVNGARALILSGYQECRPRRDIMKVLDLVERDASKRAQKQVA</sequence>
<evidence type="ECO:0000313" key="1">
    <source>
        <dbReference type="EMBL" id="CRQ06273.1"/>
    </source>
</evidence>
<dbReference type="Gene3D" id="1.20.1260.40">
    <property type="match status" value="1"/>
</dbReference>
<dbReference type="EMBL" id="CVVU01000267">
    <property type="protein sequence ID" value="CRQ06273.1"/>
    <property type="molecule type" value="Genomic_DNA"/>
</dbReference>
<accession>A0A9P1RDK3</accession>